<dbReference type="Pfam" id="PF00653">
    <property type="entry name" value="BIR"/>
    <property type="match status" value="2"/>
</dbReference>
<dbReference type="Gene3D" id="1.10.1170.10">
    <property type="entry name" value="Inhibitor Of Apoptosis Protein (2mihbC-IAP-1), Chain A"/>
    <property type="match status" value="2"/>
</dbReference>
<comment type="similarity">
    <text evidence="1">Belongs to the IAP family.</text>
</comment>
<dbReference type="GO" id="GO:0061630">
    <property type="term" value="F:ubiquitin protein ligase activity"/>
    <property type="evidence" value="ECO:0007669"/>
    <property type="project" value="TreeGrafter"/>
</dbReference>
<evidence type="ECO:0000256" key="1">
    <source>
        <dbReference type="ARBA" id="ARBA00006672"/>
    </source>
</evidence>
<keyword evidence="7" id="KW-1185">Reference proteome</keyword>
<name>A0AAW0XY98_CHEQU</name>
<gene>
    <name evidence="6" type="ORF">OTU49_000722</name>
</gene>
<dbReference type="GO" id="GO:0051726">
    <property type="term" value="P:regulation of cell cycle"/>
    <property type="evidence" value="ECO:0007669"/>
    <property type="project" value="TreeGrafter"/>
</dbReference>
<dbReference type="CDD" id="cd00022">
    <property type="entry name" value="BIR"/>
    <property type="match status" value="2"/>
</dbReference>
<evidence type="ECO:0000259" key="5">
    <source>
        <dbReference type="PROSITE" id="PS50089"/>
    </source>
</evidence>
<evidence type="ECO:0000313" key="6">
    <source>
        <dbReference type="EMBL" id="KAK8744293.1"/>
    </source>
</evidence>
<dbReference type="GO" id="GO:0005634">
    <property type="term" value="C:nucleus"/>
    <property type="evidence" value="ECO:0007669"/>
    <property type="project" value="TreeGrafter"/>
</dbReference>
<dbReference type="PANTHER" id="PTHR10044:SF139">
    <property type="entry name" value="DEATH-ASSOCIATED INHIBITOR OF APOPTOSIS 2"/>
    <property type="match status" value="1"/>
</dbReference>
<dbReference type="AlphaFoldDB" id="A0AAW0XY98"/>
<keyword evidence="2 4" id="KW-0863">Zinc-finger</keyword>
<evidence type="ECO:0000256" key="4">
    <source>
        <dbReference type="PROSITE-ProRule" id="PRU00175"/>
    </source>
</evidence>
<dbReference type="GO" id="GO:0043066">
    <property type="term" value="P:negative regulation of apoptotic process"/>
    <property type="evidence" value="ECO:0007669"/>
    <property type="project" value="TreeGrafter"/>
</dbReference>
<dbReference type="Gene3D" id="3.30.40.10">
    <property type="entry name" value="Zinc/RING finger domain, C3HC4 (zinc finger)"/>
    <property type="match status" value="1"/>
</dbReference>
<keyword evidence="3" id="KW-0862">Zinc</keyword>
<dbReference type="InterPro" id="IPR013083">
    <property type="entry name" value="Znf_RING/FYVE/PHD"/>
</dbReference>
<comment type="caution">
    <text evidence="6">The sequence shown here is derived from an EMBL/GenBank/DDBJ whole genome shotgun (WGS) entry which is preliminary data.</text>
</comment>
<dbReference type="GO" id="GO:0031398">
    <property type="term" value="P:positive regulation of protein ubiquitination"/>
    <property type="evidence" value="ECO:0007669"/>
    <property type="project" value="TreeGrafter"/>
</dbReference>
<dbReference type="PANTHER" id="PTHR10044">
    <property type="entry name" value="INHIBITOR OF APOPTOSIS"/>
    <property type="match status" value="1"/>
</dbReference>
<dbReference type="Gene3D" id="1.10.8.10">
    <property type="entry name" value="DNA helicase RuvA subunit, C-terminal domain"/>
    <property type="match status" value="1"/>
</dbReference>
<evidence type="ECO:0000256" key="3">
    <source>
        <dbReference type="ARBA" id="ARBA00022833"/>
    </source>
</evidence>
<dbReference type="InterPro" id="IPR001841">
    <property type="entry name" value="Znf_RING"/>
</dbReference>
<keyword evidence="2 4" id="KW-0479">Metal-binding</keyword>
<protein>
    <recommendedName>
        <fullName evidence="5">RING-type domain-containing protein</fullName>
    </recommendedName>
</protein>
<dbReference type="GO" id="GO:0005737">
    <property type="term" value="C:cytoplasm"/>
    <property type="evidence" value="ECO:0007669"/>
    <property type="project" value="TreeGrafter"/>
</dbReference>
<dbReference type="Proteomes" id="UP001445076">
    <property type="component" value="Unassembled WGS sequence"/>
</dbReference>
<dbReference type="InterPro" id="IPR001370">
    <property type="entry name" value="BIR_rpt"/>
</dbReference>
<organism evidence="6 7">
    <name type="scientific">Cherax quadricarinatus</name>
    <name type="common">Australian red claw crayfish</name>
    <dbReference type="NCBI Taxonomy" id="27406"/>
    <lineage>
        <taxon>Eukaryota</taxon>
        <taxon>Metazoa</taxon>
        <taxon>Ecdysozoa</taxon>
        <taxon>Arthropoda</taxon>
        <taxon>Crustacea</taxon>
        <taxon>Multicrustacea</taxon>
        <taxon>Malacostraca</taxon>
        <taxon>Eumalacostraca</taxon>
        <taxon>Eucarida</taxon>
        <taxon>Decapoda</taxon>
        <taxon>Pleocyemata</taxon>
        <taxon>Astacidea</taxon>
        <taxon>Parastacoidea</taxon>
        <taxon>Parastacidae</taxon>
        <taxon>Cherax</taxon>
    </lineage>
</organism>
<dbReference type="GO" id="GO:0043027">
    <property type="term" value="F:cysteine-type endopeptidase inhibitor activity involved in apoptotic process"/>
    <property type="evidence" value="ECO:0007669"/>
    <property type="project" value="TreeGrafter"/>
</dbReference>
<proteinExistence type="inferred from homology"/>
<accession>A0AAW0XY98</accession>
<sequence>MAVPHWSSQKRLPELRRERRFHSMMALLMESVRRQTFANWTVAFIDPEQLARAGFFYLQTQDHVQCVFCQGIVGYWDPGDHPDLEHRKHFPNCPFVTGVATGNVPISYPADDTGRVYRLLDEYLAFRVTSTRPNAKTSANKYQDDAQAENGQLAHPQFNTEAARKQTFSRWPVKVGINIDLLVSAGFFYTGISDWVQCFHCGGGLFCWRQGDDPATDHARYYPCCPFIRIQKGEDTSSRPWDDNIPPSAVIRPIALSDEEADLLLAHPIAKRLVTMGLAAVLVRNALRKQVERHGTLFRTVADALERVFDYEETQRRQGLKFDSVTVNEGSSSLEPKNPTKAGKESAATLAAAKCRALQQEVLELRRRVKQEEGRLVCRECKKNRVAVLLQPCSHLHLCAPCARPRDTCPTCSTVIRGTFRPIIG</sequence>
<dbReference type="PROSITE" id="PS50089">
    <property type="entry name" value="ZF_RING_2"/>
    <property type="match status" value="1"/>
</dbReference>
<dbReference type="PROSITE" id="PS01282">
    <property type="entry name" value="BIR_REPEAT_1"/>
    <property type="match status" value="2"/>
</dbReference>
<reference evidence="6 7" key="1">
    <citation type="journal article" date="2024" name="BMC Genomics">
        <title>Genome assembly of redclaw crayfish (Cherax quadricarinatus) provides insights into its immune adaptation and hypoxia tolerance.</title>
        <authorList>
            <person name="Liu Z."/>
            <person name="Zheng J."/>
            <person name="Li H."/>
            <person name="Fang K."/>
            <person name="Wang S."/>
            <person name="He J."/>
            <person name="Zhou D."/>
            <person name="Weng S."/>
            <person name="Chi M."/>
            <person name="Gu Z."/>
            <person name="He J."/>
            <person name="Li F."/>
            <person name="Wang M."/>
        </authorList>
    </citation>
    <scope>NUCLEOTIDE SEQUENCE [LARGE SCALE GENOMIC DNA]</scope>
    <source>
        <strain evidence="6">ZL_2023a</strain>
    </source>
</reference>
<dbReference type="PROSITE" id="PS50143">
    <property type="entry name" value="BIR_REPEAT_2"/>
    <property type="match status" value="2"/>
</dbReference>
<dbReference type="GO" id="GO:0008270">
    <property type="term" value="F:zinc ion binding"/>
    <property type="evidence" value="ECO:0007669"/>
    <property type="project" value="UniProtKB-KW"/>
</dbReference>
<dbReference type="InterPro" id="IPR050784">
    <property type="entry name" value="IAP"/>
</dbReference>
<feature type="domain" description="RING-type" evidence="5">
    <location>
        <begin position="378"/>
        <end position="413"/>
    </location>
</feature>
<evidence type="ECO:0000256" key="2">
    <source>
        <dbReference type="ARBA" id="ARBA00022771"/>
    </source>
</evidence>
<dbReference type="EMBL" id="JARKIK010000022">
    <property type="protein sequence ID" value="KAK8744293.1"/>
    <property type="molecule type" value="Genomic_DNA"/>
</dbReference>
<dbReference type="SMART" id="SM00238">
    <property type="entry name" value="BIR"/>
    <property type="match status" value="2"/>
</dbReference>
<evidence type="ECO:0000313" key="7">
    <source>
        <dbReference type="Proteomes" id="UP001445076"/>
    </source>
</evidence>
<dbReference type="SUPFAM" id="SSF57924">
    <property type="entry name" value="Inhibitor of apoptosis (IAP) repeat"/>
    <property type="match status" value="2"/>
</dbReference>
<dbReference type="Pfam" id="PF13920">
    <property type="entry name" value="zf-C3HC4_3"/>
    <property type="match status" value="1"/>
</dbReference>